<proteinExistence type="predicted"/>
<feature type="transmembrane region" description="Helical" evidence="1">
    <location>
        <begin position="136"/>
        <end position="157"/>
    </location>
</feature>
<feature type="transmembrane region" description="Helical" evidence="1">
    <location>
        <begin position="7"/>
        <end position="28"/>
    </location>
</feature>
<evidence type="ECO:0000313" key="2">
    <source>
        <dbReference type="Proteomes" id="UP000492821"/>
    </source>
</evidence>
<sequence length="261" mass="29634">MQNYKRLLIATLPFSVIITTLITVAVPIYDNRALTYYFHGLFENASQIWIIVLVIIGFNCNLIISDLLLVMLIDRYYSVTSVLYSKSSECKSKLIYTFLLLTGLLQCLMFTILFSYKNLPWGLDVTFQSIELFHLQAVLVFQLSRVIGLVGILILNFRLGKDLKAKASPNVVLLHKMLTRAINATVLFMLLVTRVPLILAWLAKATPYDVLIDIVATMATCLQQTAFLGDMLITFYLVKPYKSYITQLFVGDKTVTTVMVY</sequence>
<protein>
    <submittedName>
        <fullName evidence="3">Serpentine receptor class gamma</fullName>
    </submittedName>
</protein>
<keyword evidence="2" id="KW-1185">Reference proteome</keyword>
<name>A0A7E4W7W6_PANRE</name>
<evidence type="ECO:0000313" key="3">
    <source>
        <dbReference type="WBParaSite" id="Pan_g8121.t1"/>
    </source>
</evidence>
<feature type="transmembrane region" description="Helical" evidence="1">
    <location>
        <begin position="214"/>
        <end position="238"/>
    </location>
</feature>
<keyword evidence="1" id="KW-0812">Transmembrane</keyword>
<accession>A0A7E4W7W6</accession>
<feature type="transmembrane region" description="Helical" evidence="1">
    <location>
        <begin position="94"/>
        <end position="116"/>
    </location>
</feature>
<reference evidence="2" key="1">
    <citation type="journal article" date="2013" name="Genetics">
        <title>The draft genome and transcriptome of Panagrellus redivivus are shaped by the harsh demands of a free-living lifestyle.</title>
        <authorList>
            <person name="Srinivasan J."/>
            <person name="Dillman A.R."/>
            <person name="Macchietto M.G."/>
            <person name="Heikkinen L."/>
            <person name="Lakso M."/>
            <person name="Fracchia K.M."/>
            <person name="Antoshechkin I."/>
            <person name="Mortazavi A."/>
            <person name="Wong G."/>
            <person name="Sternberg P.W."/>
        </authorList>
    </citation>
    <scope>NUCLEOTIDE SEQUENCE [LARGE SCALE GENOMIC DNA]</scope>
    <source>
        <strain evidence="2">MT8872</strain>
    </source>
</reference>
<dbReference type="WBParaSite" id="Pan_g8121.t1">
    <property type="protein sequence ID" value="Pan_g8121.t1"/>
    <property type="gene ID" value="Pan_g8121"/>
</dbReference>
<evidence type="ECO:0000256" key="1">
    <source>
        <dbReference type="SAM" id="Phobius"/>
    </source>
</evidence>
<dbReference type="AlphaFoldDB" id="A0A7E4W7W6"/>
<feature type="transmembrane region" description="Helical" evidence="1">
    <location>
        <begin position="48"/>
        <end position="73"/>
    </location>
</feature>
<feature type="transmembrane region" description="Helical" evidence="1">
    <location>
        <begin position="178"/>
        <end position="202"/>
    </location>
</feature>
<dbReference type="Proteomes" id="UP000492821">
    <property type="component" value="Unassembled WGS sequence"/>
</dbReference>
<reference evidence="3" key="2">
    <citation type="submission" date="2020-10" db="UniProtKB">
        <authorList>
            <consortium name="WormBaseParasite"/>
        </authorList>
    </citation>
    <scope>IDENTIFICATION</scope>
</reference>
<keyword evidence="1" id="KW-0472">Membrane</keyword>
<keyword evidence="1" id="KW-1133">Transmembrane helix</keyword>
<organism evidence="2 3">
    <name type="scientific">Panagrellus redivivus</name>
    <name type="common">Microworm</name>
    <dbReference type="NCBI Taxonomy" id="6233"/>
    <lineage>
        <taxon>Eukaryota</taxon>
        <taxon>Metazoa</taxon>
        <taxon>Ecdysozoa</taxon>
        <taxon>Nematoda</taxon>
        <taxon>Chromadorea</taxon>
        <taxon>Rhabditida</taxon>
        <taxon>Tylenchina</taxon>
        <taxon>Panagrolaimomorpha</taxon>
        <taxon>Panagrolaimoidea</taxon>
        <taxon>Panagrolaimidae</taxon>
        <taxon>Panagrellus</taxon>
    </lineage>
</organism>